<gene>
    <name evidence="2" type="ORF">Adu01nite_81300</name>
</gene>
<keyword evidence="3" id="KW-1185">Reference proteome</keyword>
<dbReference type="EMBL" id="BOML01000067">
    <property type="protein sequence ID" value="GIE06780.1"/>
    <property type="molecule type" value="Genomic_DNA"/>
</dbReference>
<evidence type="ECO:0000259" key="1">
    <source>
        <dbReference type="Pfam" id="PF21597"/>
    </source>
</evidence>
<dbReference type="InterPro" id="IPR036271">
    <property type="entry name" value="Tet_transcr_reg_TetR-rel_C_sf"/>
</dbReference>
<comment type="caution">
    <text evidence="2">The sequence shown here is derived from an EMBL/GenBank/DDBJ whole genome shotgun (WGS) entry which is preliminary data.</text>
</comment>
<dbReference type="InterPro" id="IPR049445">
    <property type="entry name" value="TetR_SbtR-like_C"/>
</dbReference>
<feature type="domain" description="Transcriptional regulator SbtR-like C-terminal" evidence="1">
    <location>
        <begin position="25"/>
        <end position="123"/>
    </location>
</feature>
<reference evidence="2 3" key="1">
    <citation type="submission" date="2021-01" db="EMBL/GenBank/DDBJ databases">
        <title>Whole genome shotgun sequence of Actinoplanes durhamensis NBRC 14914.</title>
        <authorList>
            <person name="Komaki H."/>
            <person name="Tamura T."/>
        </authorList>
    </citation>
    <scope>NUCLEOTIDE SEQUENCE [LARGE SCALE GENOMIC DNA]</scope>
    <source>
        <strain evidence="2 3">NBRC 14914</strain>
    </source>
</reference>
<sequence length="123" mass="13066">MSNRVLTPLSKRLTEDATRLAEDEDPGQALATFLRQAVDQSEVKNALAGLLTSAGIDIPKQEGLRAALGTLLRRAQESGAVRQDLEVPELIGLLAGTSKAMEYAGESAAARGRILDVILNGLR</sequence>
<dbReference type="Gene3D" id="1.10.357.10">
    <property type="entry name" value="Tetracycline Repressor, domain 2"/>
    <property type="match status" value="1"/>
</dbReference>
<protein>
    <recommendedName>
        <fullName evidence="1">Transcriptional regulator SbtR-like C-terminal domain-containing protein</fullName>
    </recommendedName>
</protein>
<name>A0ABQ3ZAD5_9ACTN</name>
<accession>A0ABQ3ZAD5</accession>
<evidence type="ECO:0000313" key="2">
    <source>
        <dbReference type="EMBL" id="GIE06780.1"/>
    </source>
</evidence>
<proteinExistence type="predicted"/>
<dbReference type="Proteomes" id="UP000637628">
    <property type="component" value="Unassembled WGS sequence"/>
</dbReference>
<dbReference type="Pfam" id="PF21597">
    <property type="entry name" value="TetR_C_43"/>
    <property type="match status" value="1"/>
</dbReference>
<dbReference type="SUPFAM" id="SSF48498">
    <property type="entry name" value="Tetracyclin repressor-like, C-terminal domain"/>
    <property type="match status" value="1"/>
</dbReference>
<evidence type="ECO:0000313" key="3">
    <source>
        <dbReference type="Proteomes" id="UP000637628"/>
    </source>
</evidence>
<dbReference type="RefSeq" id="WP_203734636.1">
    <property type="nucleotide sequence ID" value="NZ_BAAATX010000019.1"/>
</dbReference>
<organism evidence="2 3">
    <name type="scientific">Paractinoplanes durhamensis</name>
    <dbReference type="NCBI Taxonomy" id="113563"/>
    <lineage>
        <taxon>Bacteria</taxon>
        <taxon>Bacillati</taxon>
        <taxon>Actinomycetota</taxon>
        <taxon>Actinomycetes</taxon>
        <taxon>Micromonosporales</taxon>
        <taxon>Micromonosporaceae</taxon>
        <taxon>Paractinoplanes</taxon>
    </lineage>
</organism>